<name>A0ABR3R4B8_9PLEO</name>
<dbReference type="Gene3D" id="1.10.510.10">
    <property type="entry name" value="Transferase(Phosphotransferase) domain 1"/>
    <property type="match status" value="1"/>
</dbReference>
<dbReference type="Pfam" id="PF00069">
    <property type="entry name" value="Pkinase"/>
    <property type="match status" value="1"/>
</dbReference>
<dbReference type="SMART" id="SM00220">
    <property type="entry name" value="S_TKc"/>
    <property type="match status" value="1"/>
</dbReference>
<protein>
    <recommendedName>
        <fullName evidence="1">Protein kinase domain-containing protein</fullName>
    </recommendedName>
</protein>
<dbReference type="PANTHER" id="PTHR24359:SF1">
    <property type="entry name" value="INHIBITOR OF NUCLEAR FACTOR KAPPA-B KINASE EPSILON SUBUNIT HOMOLOG 1-RELATED"/>
    <property type="match status" value="1"/>
</dbReference>
<comment type="caution">
    <text evidence="2">The sequence shown here is derived from an EMBL/GenBank/DDBJ whole genome shotgun (WGS) entry which is preliminary data.</text>
</comment>
<evidence type="ECO:0000259" key="1">
    <source>
        <dbReference type="PROSITE" id="PS50011"/>
    </source>
</evidence>
<organism evidence="2 3">
    <name type="scientific">Nothophoma quercina</name>
    <dbReference type="NCBI Taxonomy" id="749835"/>
    <lineage>
        <taxon>Eukaryota</taxon>
        <taxon>Fungi</taxon>
        <taxon>Dikarya</taxon>
        <taxon>Ascomycota</taxon>
        <taxon>Pezizomycotina</taxon>
        <taxon>Dothideomycetes</taxon>
        <taxon>Pleosporomycetidae</taxon>
        <taxon>Pleosporales</taxon>
        <taxon>Pleosporineae</taxon>
        <taxon>Didymellaceae</taxon>
        <taxon>Nothophoma</taxon>
    </lineage>
</organism>
<dbReference type="InterPro" id="IPR011009">
    <property type="entry name" value="Kinase-like_dom_sf"/>
</dbReference>
<proteinExistence type="predicted"/>
<dbReference type="Proteomes" id="UP001521222">
    <property type="component" value="Unassembled WGS sequence"/>
</dbReference>
<reference evidence="2 3" key="1">
    <citation type="submission" date="2024-02" db="EMBL/GenBank/DDBJ databases">
        <title>De novo assembly and annotation of 12 fungi associated with fruit tree decline syndrome in Ontario, Canada.</title>
        <authorList>
            <person name="Sulman M."/>
            <person name="Ellouze W."/>
            <person name="Ilyukhin E."/>
        </authorList>
    </citation>
    <scope>NUCLEOTIDE SEQUENCE [LARGE SCALE GENOMIC DNA]</scope>
    <source>
        <strain evidence="2 3">M97-236</strain>
    </source>
</reference>
<dbReference type="Gene3D" id="3.30.200.20">
    <property type="entry name" value="Phosphorylase Kinase, domain 1"/>
    <property type="match status" value="1"/>
</dbReference>
<sequence length="722" mass="80412">MPFVAQIASFAEGSFGVVSKYEIHEDHMVIKDASQQITKPHSNVFAVKEIKIDLDEDRHEVAAHWNEEVRALLEMNRLEQDHIVRFITAFRYGKNEDPEHFLVFEWASGGNLQDLWKALPLPNRTAALTQAVVGQLLGLARALNAAHNLSPTTSYRHGDLKPANILWFRTDDDIGTLKIGDWGEAKVHFVNTEARRSNTSAKFGTRRYEPPEVEIGTTLGDSLQAERTGEKRRSRLYDIWAMGCIALEFVIWLLYGHEELDRFNNEVKGDFSNNSPFYQIKKTGSTSVAEVHKVVVHWLKHMLSDAACRPGTTALGDVLEIIQTGLLVVKLPQTGGRSMSFGKDADNARLQLVGETISLDGGESIRISVPQGQVVAVEDTSVDLPAIKLTPAEPTEIVVQSEPKPIQQPAGTVRILAEDLQQKLDYIVLTPEESYWFVEQEHKCGPAKLEDPPSVLTIRTMPGDRRPGGLQPKAPAPVDYAHPPLNPAVWKHGIDNTFAAALLTKLYQQYSRLGLTKDFDRPTAIDGLQQKLLRTMLVKGGWGVLQDDAIPGTLRRSLLWHRGRDVETLTRIRFPADRASPPSWSWMAYAGGRDNSGGIDYYNPDFDKFDWQDVDSPWSHANAGKGSTSLTARSREYDITGYEGIDNIEVLNVVFDTPSESRQSPQKCIVLGIQRGEMPVADRRHYVLVITASSKRGVYERIGAGYVPGRCVQGEAVDVQVA</sequence>
<feature type="domain" description="Protein kinase" evidence="1">
    <location>
        <begin position="4"/>
        <end position="322"/>
    </location>
</feature>
<keyword evidence="3" id="KW-1185">Reference proteome</keyword>
<dbReference type="SUPFAM" id="SSF56112">
    <property type="entry name" value="Protein kinase-like (PK-like)"/>
    <property type="match status" value="1"/>
</dbReference>
<evidence type="ECO:0000313" key="3">
    <source>
        <dbReference type="Proteomes" id="UP001521222"/>
    </source>
</evidence>
<gene>
    <name evidence="2" type="ORF">SLS59_006503</name>
</gene>
<evidence type="ECO:0000313" key="2">
    <source>
        <dbReference type="EMBL" id="KAL1599053.1"/>
    </source>
</evidence>
<dbReference type="CDD" id="cd00180">
    <property type="entry name" value="PKc"/>
    <property type="match status" value="1"/>
</dbReference>
<dbReference type="EMBL" id="JAKIXB020000021">
    <property type="protein sequence ID" value="KAL1599053.1"/>
    <property type="molecule type" value="Genomic_DNA"/>
</dbReference>
<dbReference type="InterPro" id="IPR000719">
    <property type="entry name" value="Prot_kinase_dom"/>
</dbReference>
<accession>A0ABR3R4B8</accession>
<dbReference type="PANTHER" id="PTHR24359">
    <property type="entry name" value="SERINE/THREONINE-PROTEIN KINASE SBK1"/>
    <property type="match status" value="1"/>
</dbReference>
<dbReference type="PROSITE" id="PS50011">
    <property type="entry name" value="PROTEIN_KINASE_DOM"/>
    <property type="match status" value="1"/>
</dbReference>